<name>A0AAV0ETD3_9ASTE</name>
<dbReference type="Pfam" id="PF04535">
    <property type="entry name" value="CASP_dom"/>
    <property type="match status" value="1"/>
</dbReference>
<protein>
    <recommendedName>
        <fullName evidence="8">CASP-like protein</fullName>
    </recommendedName>
</protein>
<comment type="subunit">
    <text evidence="3 8">Homodimer and heterodimers.</text>
</comment>
<dbReference type="AlphaFoldDB" id="A0AAV0ETD3"/>
<dbReference type="GO" id="GO:0005886">
    <property type="term" value="C:plasma membrane"/>
    <property type="evidence" value="ECO:0007669"/>
    <property type="project" value="UniProtKB-SubCell"/>
</dbReference>
<feature type="transmembrane region" description="Helical" evidence="8">
    <location>
        <begin position="78"/>
        <end position="104"/>
    </location>
</feature>
<evidence type="ECO:0000256" key="4">
    <source>
        <dbReference type="ARBA" id="ARBA00022475"/>
    </source>
</evidence>
<comment type="subcellular location">
    <subcellularLocation>
        <location evidence="1 8">Cell membrane</location>
        <topology evidence="1 8">Multi-pass membrane protein</topology>
    </subcellularLocation>
</comment>
<evidence type="ECO:0000256" key="5">
    <source>
        <dbReference type="ARBA" id="ARBA00022692"/>
    </source>
</evidence>
<dbReference type="InterPro" id="IPR006702">
    <property type="entry name" value="CASP_dom"/>
</dbReference>
<feature type="transmembrane region" description="Helical" evidence="8">
    <location>
        <begin position="125"/>
        <end position="149"/>
    </location>
</feature>
<feature type="transmembrane region" description="Helical" evidence="8">
    <location>
        <begin position="51"/>
        <end position="72"/>
    </location>
</feature>
<evidence type="ECO:0000256" key="1">
    <source>
        <dbReference type="ARBA" id="ARBA00004651"/>
    </source>
</evidence>
<proteinExistence type="inferred from homology"/>
<feature type="transmembrane region" description="Helical" evidence="8">
    <location>
        <begin position="18"/>
        <end position="39"/>
    </location>
</feature>
<evidence type="ECO:0000256" key="8">
    <source>
        <dbReference type="RuleBase" id="RU361233"/>
    </source>
</evidence>
<feature type="domain" description="Casparian strip membrane protein" evidence="9">
    <location>
        <begin position="8"/>
        <end position="137"/>
    </location>
</feature>
<keyword evidence="11" id="KW-1185">Reference proteome</keyword>
<evidence type="ECO:0000313" key="11">
    <source>
        <dbReference type="Proteomes" id="UP001152523"/>
    </source>
</evidence>
<dbReference type="PANTHER" id="PTHR32021">
    <property type="entry name" value="CASP-LIKE PROTEIN 5B3"/>
    <property type="match status" value="1"/>
</dbReference>
<keyword evidence="7 8" id="KW-0472">Membrane</keyword>
<keyword evidence="6 8" id="KW-1133">Transmembrane helix</keyword>
<comment type="similarity">
    <text evidence="2 8">Belongs to the Casparian strip membrane proteins (CASP) family.</text>
</comment>
<comment type="caution">
    <text evidence="10">The sequence shown here is derived from an EMBL/GenBank/DDBJ whole genome shotgun (WGS) entry which is preliminary data.</text>
</comment>
<evidence type="ECO:0000313" key="10">
    <source>
        <dbReference type="EMBL" id="CAH9126497.1"/>
    </source>
</evidence>
<dbReference type="Proteomes" id="UP001152523">
    <property type="component" value="Unassembled WGS sequence"/>
</dbReference>
<keyword evidence="4 8" id="KW-1003">Cell membrane</keyword>
<evidence type="ECO:0000256" key="6">
    <source>
        <dbReference type="ARBA" id="ARBA00022989"/>
    </source>
</evidence>
<evidence type="ECO:0000259" key="9">
    <source>
        <dbReference type="Pfam" id="PF04535"/>
    </source>
</evidence>
<reference evidence="10" key="1">
    <citation type="submission" date="2022-07" db="EMBL/GenBank/DDBJ databases">
        <authorList>
            <person name="Macas J."/>
            <person name="Novak P."/>
            <person name="Neumann P."/>
        </authorList>
    </citation>
    <scope>NUCLEOTIDE SEQUENCE</scope>
</reference>
<evidence type="ECO:0000256" key="7">
    <source>
        <dbReference type="ARBA" id="ARBA00023136"/>
    </source>
</evidence>
<dbReference type="PANTHER" id="PTHR32021:SF0">
    <property type="entry name" value="CASP-LIKE PROTEIN 5B2"/>
    <property type="match status" value="1"/>
</dbReference>
<evidence type="ECO:0000256" key="2">
    <source>
        <dbReference type="ARBA" id="ARBA00007651"/>
    </source>
</evidence>
<accession>A0AAV0ETD3</accession>
<organism evidence="10 11">
    <name type="scientific">Cuscuta epithymum</name>
    <dbReference type="NCBI Taxonomy" id="186058"/>
    <lineage>
        <taxon>Eukaryota</taxon>
        <taxon>Viridiplantae</taxon>
        <taxon>Streptophyta</taxon>
        <taxon>Embryophyta</taxon>
        <taxon>Tracheophyta</taxon>
        <taxon>Spermatophyta</taxon>
        <taxon>Magnoliopsida</taxon>
        <taxon>eudicotyledons</taxon>
        <taxon>Gunneridae</taxon>
        <taxon>Pentapetalae</taxon>
        <taxon>asterids</taxon>
        <taxon>lamiids</taxon>
        <taxon>Solanales</taxon>
        <taxon>Convolvulaceae</taxon>
        <taxon>Cuscuteae</taxon>
        <taxon>Cuscuta</taxon>
        <taxon>Cuscuta subgen. Cuscuta</taxon>
    </lineage>
</organism>
<dbReference type="EMBL" id="CAMAPF010000942">
    <property type="protein sequence ID" value="CAH9126497.1"/>
    <property type="molecule type" value="Genomic_DNA"/>
</dbReference>
<dbReference type="InterPro" id="IPR045009">
    <property type="entry name" value="CASPL-5"/>
</dbReference>
<evidence type="ECO:0000256" key="3">
    <source>
        <dbReference type="ARBA" id="ARBA00011489"/>
    </source>
</evidence>
<gene>
    <name evidence="10" type="ORF">CEPIT_LOCUS27577</name>
</gene>
<sequence>MRQMFGGPGKMSGITMRILQGTFAAISLGILCSVPRFYLVTPICFLLVQQCVQVMWCLILICLDLKVVLFGGRLPSHIHVLVIILFDWCIWMLSLGAASSAAALDDFFRATSICEKGHEYICRRYMVALIMAFIVVALQAISVHIWMWIAASSILPRLN</sequence>
<keyword evidence="5 8" id="KW-0812">Transmembrane</keyword>